<dbReference type="SUPFAM" id="SSF51735">
    <property type="entry name" value="NAD(P)-binding Rossmann-fold domains"/>
    <property type="match status" value="1"/>
</dbReference>
<dbReference type="GO" id="GO:0005829">
    <property type="term" value="C:cytosol"/>
    <property type="evidence" value="ECO:0007669"/>
    <property type="project" value="TreeGrafter"/>
</dbReference>
<evidence type="ECO:0000256" key="3">
    <source>
        <dbReference type="ARBA" id="ARBA00022563"/>
    </source>
</evidence>
<sequence>MTQNIISGKKIAEAIKKEVREEVERLESLGVTPGLAVVLVGEDPASSVYVAMKEKAAKSLSIKSRQLTLPEDTSSSELEGIVAGLNADPKIHGILVQLPLPKHLDENALLSCIDPDKDVDGFHPMNIGRLSIGSDDAVAPCTPAGVVELLLRSGHDPEGKHVVVVGRSNIVGRPLATLLTGRKRGGNATVTIAHSRSEDLQSITKTADILVSAVGRADLIRAEMVKPGTVVVDVGVNRVVDESNAKGYRLVGDVAFEEVSQVVDAIT</sequence>
<keyword evidence="5" id="KW-0521">NADP</keyword>
<reference evidence="10" key="1">
    <citation type="submission" date="2018-05" db="EMBL/GenBank/DDBJ databases">
        <authorList>
            <person name="Lanie J.A."/>
            <person name="Ng W.-L."/>
            <person name="Kazmierczak K.M."/>
            <person name="Andrzejewski T.M."/>
            <person name="Davidsen T.M."/>
            <person name="Wayne K.J."/>
            <person name="Tettelin H."/>
            <person name="Glass J.I."/>
            <person name="Rusch D."/>
            <person name="Podicherti R."/>
            <person name="Tsui H.-C.T."/>
            <person name="Winkler M.E."/>
        </authorList>
    </citation>
    <scope>NUCLEOTIDE SEQUENCE</scope>
</reference>
<evidence type="ECO:0000256" key="5">
    <source>
        <dbReference type="ARBA" id="ARBA00022857"/>
    </source>
</evidence>
<accession>A0A382H584</accession>
<dbReference type="InterPro" id="IPR020631">
    <property type="entry name" value="THF_DH/CycHdrlase_NAD-bd_dom"/>
</dbReference>
<dbReference type="GO" id="GO:0035999">
    <property type="term" value="P:tetrahydrofolate interconversion"/>
    <property type="evidence" value="ECO:0007669"/>
    <property type="project" value="TreeGrafter"/>
</dbReference>
<dbReference type="InterPro" id="IPR000672">
    <property type="entry name" value="THF_DH/CycHdrlase"/>
</dbReference>
<dbReference type="EMBL" id="UINC01059250">
    <property type="protein sequence ID" value="SVB82456.1"/>
    <property type="molecule type" value="Genomic_DNA"/>
</dbReference>
<feature type="domain" description="Tetrahydrofolate dehydrogenase/cyclohydrolase NAD(P)-binding" evidence="9">
    <location>
        <begin position="140"/>
        <end position="267"/>
    </location>
</feature>
<evidence type="ECO:0000259" key="8">
    <source>
        <dbReference type="Pfam" id="PF00763"/>
    </source>
</evidence>
<evidence type="ECO:0000256" key="2">
    <source>
        <dbReference type="ARBA" id="ARBA00011738"/>
    </source>
</evidence>
<name>A0A382H584_9ZZZZ</name>
<protein>
    <recommendedName>
        <fullName evidence="11">Methenyltetrahydrofolate cyclohydrolase</fullName>
    </recommendedName>
</protein>
<evidence type="ECO:0000313" key="10">
    <source>
        <dbReference type="EMBL" id="SVB82456.1"/>
    </source>
</evidence>
<dbReference type="GO" id="GO:0004477">
    <property type="term" value="F:methenyltetrahydrofolate cyclohydrolase activity"/>
    <property type="evidence" value="ECO:0007669"/>
    <property type="project" value="TreeGrafter"/>
</dbReference>
<evidence type="ECO:0000256" key="4">
    <source>
        <dbReference type="ARBA" id="ARBA00022801"/>
    </source>
</evidence>
<dbReference type="Pfam" id="PF00763">
    <property type="entry name" value="THF_DHG_CYH"/>
    <property type="match status" value="1"/>
</dbReference>
<dbReference type="GO" id="GO:0004488">
    <property type="term" value="F:methylenetetrahydrofolate dehydrogenase (NADP+) activity"/>
    <property type="evidence" value="ECO:0007669"/>
    <property type="project" value="InterPro"/>
</dbReference>
<evidence type="ECO:0000256" key="7">
    <source>
        <dbReference type="ARBA" id="ARBA00023268"/>
    </source>
</evidence>
<feature type="domain" description="Tetrahydrofolate dehydrogenase/cyclohydrolase catalytic" evidence="8">
    <location>
        <begin position="6"/>
        <end position="120"/>
    </location>
</feature>
<evidence type="ECO:0000256" key="1">
    <source>
        <dbReference type="ARBA" id="ARBA00004777"/>
    </source>
</evidence>
<dbReference type="FunFam" id="3.40.50.720:FF:000006">
    <property type="entry name" value="Bifunctional protein FolD"/>
    <property type="match status" value="1"/>
</dbReference>
<dbReference type="Gene3D" id="3.40.50.720">
    <property type="entry name" value="NAD(P)-binding Rossmann-like Domain"/>
    <property type="match status" value="1"/>
</dbReference>
<dbReference type="PANTHER" id="PTHR48099">
    <property type="entry name" value="C-1-TETRAHYDROFOLATE SYNTHASE, CYTOPLASMIC-RELATED"/>
    <property type="match status" value="1"/>
</dbReference>
<dbReference type="SUPFAM" id="SSF53223">
    <property type="entry name" value="Aminoacid dehydrogenase-like, N-terminal domain"/>
    <property type="match status" value="1"/>
</dbReference>
<dbReference type="InterPro" id="IPR036291">
    <property type="entry name" value="NAD(P)-bd_dom_sf"/>
</dbReference>
<dbReference type="FunFam" id="3.40.50.10860:FF:000005">
    <property type="entry name" value="C-1-tetrahydrofolate synthase, cytoplasmic, putative"/>
    <property type="match status" value="1"/>
</dbReference>
<keyword evidence="7" id="KW-0511">Multifunctional enzyme</keyword>
<organism evidence="10">
    <name type="scientific">marine metagenome</name>
    <dbReference type="NCBI Taxonomy" id="408172"/>
    <lineage>
        <taxon>unclassified sequences</taxon>
        <taxon>metagenomes</taxon>
        <taxon>ecological metagenomes</taxon>
    </lineage>
</organism>
<evidence type="ECO:0000256" key="6">
    <source>
        <dbReference type="ARBA" id="ARBA00023002"/>
    </source>
</evidence>
<keyword evidence="4" id="KW-0378">Hydrolase</keyword>
<keyword evidence="3" id="KW-0554">One-carbon metabolism</keyword>
<dbReference type="PRINTS" id="PR00085">
    <property type="entry name" value="THFDHDRGNASE"/>
</dbReference>
<dbReference type="CDD" id="cd01080">
    <property type="entry name" value="NAD_bind_m-THF_DH_Cyclohyd"/>
    <property type="match status" value="1"/>
</dbReference>
<feature type="non-terminal residue" evidence="10">
    <location>
        <position position="267"/>
    </location>
</feature>
<comment type="pathway">
    <text evidence="1">One-carbon metabolism; tetrahydrofolate interconversion.</text>
</comment>
<dbReference type="HAMAP" id="MF_01576">
    <property type="entry name" value="THF_DHG_CYH"/>
    <property type="match status" value="1"/>
</dbReference>
<dbReference type="InterPro" id="IPR020630">
    <property type="entry name" value="THF_DH/CycHdrlase_cat_dom"/>
</dbReference>
<dbReference type="AlphaFoldDB" id="A0A382H584"/>
<gene>
    <name evidence="10" type="ORF">METZ01_LOCUS235310</name>
</gene>
<dbReference type="Pfam" id="PF02882">
    <property type="entry name" value="THF_DHG_CYH_C"/>
    <property type="match status" value="1"/>
</dbReference>
<comment type="subunit">
    <text evidence="2">Homodimer.</text>
</comment>
<proteinExistence type="inferred from homology"/>
<evidence type="ECO:0000259" key="9">
    <source>
        <dbReference type="Pfam" id="PF02882"/>
    </source>
</evidence>
<dbReference type="PANTHER" id="PTHR48099:SF5">
    <property type="entry name" value="C-1-TETRAHYDROFOLATE SYNTHASE, CYTOPLASMIC"/>
    <property type="match status" value="1"/>
</dbReference>
<evidence type="ECO:0008006" key="11">
    <source>
        <dbReference type="Google" id="ProtNLM"/>
    </source>
</evidence>
<dbReference type="Gene3D" id="3.40.50.10860">
    <property type="entry name" value="Leucine Dehydrogenase, chain A, domain 1"/>
    <property type="match status" value="1"/>
</dbReference>
<dbReference type="InterPro" id="IPR046346">
    <property type="entry name" value="Aminoacid_DH-like_N_sf"/>
</dbReference>
<keyword evidence="6" id="KW-0560">Oxidoreductase</keyword>